<dbReference type="EMBL" id="LT671858">
    <property type="protein sequence ID" value="SIM42622.1"/>
    <property type="molecule type" value="Genomic_DNA"/>
</dbReference>
<evidence type="ECO:0000313" key="7">
    <source>
        <dbReference type="EMBL" id="SIM42622.1"/>
    </source>
</evidence>
<dbReference type="FunFam" id="3.40.50.1580:FF:000012">
    <property type="entry name" value="Probable 6-oxopurine nucleoside phosphorylase"/>
    <property type="match status" value="1"/>
</dbReference>
<keyword evidence="1 5" id="KW-0328">Glycosyltransferase</keyword>
<protein>
    <recommendedName>
        <fullName evidence="5">S-methyl-5'-thioadenosine phosphorylase</fullName>
        <ecNumber evidence="5">2.4.2.28</ecNumber>
    </recommendedName>
    <alternativeName>
        <fullName evidence="5">5'-methylthioadenosine phosphorylase</fullName>
        <shortName evidence="5">MTA phosphorylase</shortName>
        <shortName evidence="5">MTAP</shortName>
    </alternativeName>
</protein>
<dbReference type="PANTHER" id="PTHR42679">
    <property type="entry name" value="S-METHYL-5'-THIOADENOSINE PHOSPHORYLASE"/>
    <property type="match status" value="1"/>
</dbReference>
<keyword evidence="2 5" id="KW-0808">Transferase</keyword>
<evidence type="ECO:0000256" key="4">
    <source>
        <dbReference type="ARBA" id="ARBA00063054"/>
    </source>
</evidence>
<dbReference type="GO" id="GO:0006166">
    <property type="term" value="P:purine ribonucleoside salvage"/>
    <property type="evidence" value="ECO:0007669"/>
    <property type="project" value="UniProtKB-KW"/>
</dbReference>
<evidence type="ECO:0000313" key="10">
    <source>
        <dbReference type="Proteomes" id="UP000195607"/>
    </source>
</evidence>
<keyword evidence="9" id="KW-1185">Reference proteome</keyword>
<dbReference type="GO" id="GO:0019509">
    <property type="term" value="P:L-methionine salvage from methylthioadenosine"/>
    <property type="evidence" value="ECO:0007669"/>
    <property type="project" value="UniProtKB-UniRule"/>
</dbReference>
<dbReference type="RefSeq" id="WP_077075920.1">
    <property type="nucleotide sequence ID" value="NZ_LT671858.1"/>
</dbReference>
<comment type="pathway">
    <text evidence="5">Amino-acid biosynthesis; L-methionine biosynthesis via salvage pathway; S-methyl-5-thio-alpha-D-ribose 1-phosphate from S-methyl-5'-thioadenosine (phosphorylase route): step 1/1.</text>
</comment>
<dbReference type="NCBIfam" id="TIGR01694">
    <property type="entry name" value="MTAP"/>
    <property type="match status" value="1"/>
</dbReference>
<organism evidence="7 10">
    <name type="scientific">Cuniculiplasma divulgatum</name>
    <dbReference type="NCBI Taxonomy" id="1673428"/>
    <lineage>
        <taxon>Archaea</taxon>
        <taxon>Methanobacteriati</taxon>
        <taxon>Thermoplasmatota</taxon>
        <taxon>Thermoplasmata</taxon>
        <taxon>Thermoplasmatales</taxon>
        <taxon>Cuniculiplasmataceae</taxon>
        <taxon>Cuniculiplasma</taxon>
    </lineage>
</organism>
<reference evidence="7 10" key="1">
    <citation type="submission" date="2016-04" db="EMBL/GenBank/DDBJ databases">
        <authorList>
            <person name="Evans L.H."/>
            <person name="Alamgir A."/>
            <person name="Owens N."/>
            <person name="Weber N.D."/>
            <person name="Virtaneva K."/>
            <person name="Barbian K."/>
            <person name="Babar A."/>
            <person name="Rosenke K."/>
        </authorList>
    </citation>
    <scope>NUCLEOTIDE SEQUENCE [LARGE SCALE GENOMIC DNA]</scope>
    <source>
        <strain evidence="7">S5</strain>
        <strain evidence="10">S5(T) (JCM 30642 \VKM B-2941)</strain>
    </source>
</reference>
<dbReference type="InterPro" id="IPR010044">
    <property type="entry name" value="MTAP"/>
</dbReference>
<feature type="binding site" evidence="5">
    <location>
        <position position="177"/>
    </location>
    <ligand>
        <name>substrate</name>
    </ligand>
</feature>
<dbReference type="KEGG" id="cdiv:CPM_0414"/>
<dbReference type="NCBIfam" id="NF006334">
    <property type="entry name" value="PRK08564.1"/>
    <property type="match status" value="1"/>
</dbReference>
<dbReference type="InterPro" id="IPR000845">
    <property type="entry name" value="Nucleoside_phosphorylase_d"/>
</dbReference>
<dbReference type="GO" id="GO:0017061">
    <property type="term" value="F:S-methyl-5-thioadenosine phosphorylase activity"/>
    <property type="evidence" value="ECO:0007669"/>
    <property type="project" value="UniProtKB-UniRule"/>
</dbReference>
<dbReference type="OrthoDB" id="7681at2157"/>
<dbReference type="Proteomes" id="UP000187822">
    <property type="component" value="Chromosome I"/>
</dbReference>
<evidence type="ECO:0000256" key="2">
    <source>
        <dbReference type="ARBA" id="ARBA00022679"/>
    </source>
</evidence>
<dbReference type="Gene3D" id="3.40.50.1580">
    <property type="entry name" value="Nucleoside phosphorylase domain"/>
    <property type="match status" value="1"/>
</dbReference>
<evidence type="ECO:0000259" key="6">
    <source>
        <dbReference type="Pfam" id="PF01048"/>
    </source>
</evidence>
<dbReference type="CDD" id="cd09010">
    <property type="entry name" value="MTAP_SsMTAPII_like_MTIP"/>
    <property type="match status" value="1"/>
</dbReference>
<keyword evidence="3 5" id="KW-0660">Purine salvage</keyword>
<evidence type="ECO:0000256" key="3">
    <source>
        <dbReference type="ARBA" id="ARBA00022726"/>
    </source>
</evidence>
<gene>
    <name evidence="5" type="primary">mtnP</name>
    <name evidence="8" type="ORF">CPM_0414</name>
    <name evidence="7" type="ORF">CSP5_0442</name>
</gene>
<feature type="binding site" evidence="5">
    <location>
        <begin position="201"/>
        <end position="203"/>
    </location>
    <ligand>
        <name>substrate</name>
    </ligand>
</feature>
<dbReference type="GO" id="GO:0005829">
    <property type="term" value="C:cytosol"/>
    <property type="evidence" value="ECO:0007669"/>
    <property type="project" value="TreeGrafter"/>
</dbReference>
<reference evidence="8" key="3">
    <citation type="submission" date="2016-06" db="EMBL/GenBank/DDBJ databases">
        <authorList>
            <person name="Olsen C.W."/>
            <person name="Carey S."/>
            <person name="Hinshaw L."/>
            <person name="Karasin A.I."/>
        </authorList>
    </citation>
    <scope>NUCLEOTIDE SEQUENCE [LARGE SCALE GENOMIC DNA]</scope>
    <source>
        <strain evidence="8">PM4</strain>
    </source>
</reference>
<feature type="site" description="Important for substrate specificity" evidence="5">
    <location>
        <position position="160"/>
    </location>
</feature>
<dbReference type="PANTHER" id="PTHR42679:SF2">
    <property type="entry name" value="S-METHYL-5'-THIOADENOSINE PHOSPHORYLASE"/>
    <property type="match status" value="1"/>
</dbReference>
<feature type="binding site" evidence="5">
    <location>
        <begin position="48"/>
        <end position="49"/>
    </location>
    <ligand>
        <name>phosphate</name>
        <dbReference type="ChEBI" id="CHEBI:43474"/>
    </ligand>
</feature>
<dbReference type="HAMAP" id="MF_01963">
    <property type="entry name" value="MTAP"/>
    <property type="match status" value="1"/>
</dbReference>
<name>A0A1N5T2Q4_9ARCH</name>
<accession>A0A1N5T2Q4</accession>
<comment type="similarity">
    <text evidence="5">Belongs to the PNP/MTAP phosphorylase family. MTAP subfamily.</text>
</comment>
<evidence type="ECO:0000313" key="9">
    <source>
        <dbReference type="Proteomes" id="UP000187822"/>
    </source>
</evidence>
<comment type="catalytic activity">
    <reaction evidence="5">
        <text>S-methyl-5'-thioadenosine + phosphate = 5-(methylsulfanyl)-alpha-D-ribose 1-phosphate + adenine</text>
        <dbReference type="Rhea" id="RHEA:11852"/>
        <dbReference type="ChEBI" id="CHEBI:16708"/>
        <dbReference type="ChEBI" id="CHEBI:17509"/>
        <dbReference type="ChEBI" id="CHEBI:43474"/>
        <dbReference type="ChEBI" id="CHEBI:58533"/>
        <dbReference type="EC" id="2.4.2.28"/>
    </reaction>
</comment>
<dbReference type="InterPro" id="IPR018099">
    <property type="entry name" value="Purine_phosphorylase-2_CS"/>
</dbReference>
<reference evidence="9" key="2">
    <citation type="submission" date="2016-06" db="EMBL/GenBank/DDBJ databases">
        <authorList>
            <person name="Toshchakov V.S."/>
        </authorList>
    </citation>
    <scope>NUCLEOTIDE SEQUENCE [LARGE SCALE GENOMIC DNA]</scope>
    <source>
        <strain>PM4 (JCM 30641</strain>
        <strain evidence="9">\VKM B-2940)</strain>
    </source>
</reference>
<comment type="function">
    <text evidence="5">Catalyzes the reversible phosphorylation of S-methyl-5'-thioadenosine (MTA) to adenine and 5-methylthioribose-1-phosphate. Involved in the breakdown of MTA, a major by-product of polyamine biosynthesis. Responsible for the first step in the methionine salvage pathway after MTA has been generated from S-adenosylmethionine. Has broad substrate specificity with 6-aminopurine nucleosides as preferred substrates.</text>
</comment>
<dbReference type="SUPFAM" id="SSF53167">
    <property type="entry name" value="Purine and uridine phosphorylases"/>
    <property type="match status" value="1"/>
</dbReference>
<feature type="binding site" evidence="5">
    <location>
        <position position="178"/>
    </location>
    <ligand>
        <name>phosphate</name>
        <dbReference type="ChEBI" id="CHEBI:43474"/>
    </ligand>
</feature>
<dbReference type="Proteomes" id="UP000195607">
    <property type="component" value="Chromosome I"/>
</dbReference>
<comment type="subunit">
    <text evidence="4 5">Homohexamer. Dimer of a homotrimer.</text>
</comment>
<dbReference type="EC" id="2.4.2.28" evidence="5"/>
<dbReference type="EMBL" id="LT719092">
    <property type="protein sequence ID" value="SJK84298.1"/>
    <property type="molecule type" value="Genomic_DNA"/>
</dbReference>
<dbReference type="Pfam" id="PF01048">
    <property type="entry name" value="PNP_UDP_1"/>
    <property type="match status" value="1"/>
</dbReference>
<feature type="binding site" evidence="5">
    <location>
        <position position="8"/>
    </location>
    <ligand>
        <name>phosphate</name>
        <dbReference type="ChEBI" id="CHEBI:43474"/>
    </ligand>
</feature>
<evidence type="ECO:0000256" key="1">
    <source>
        <dbReference type="ARBA" id="ARBA00022676"/>
    </source>
</evidence>
<feature type="site" description="Important for substrate specificity" evidence="5">
    <location>
        <position position="212"/>
    </location>
</feature>
<evidence type="ECO:0000256" key="5">
    <source>
        <dbReference type="HAMAP-Rule" id="MF_01963"/>
    </source>
</evidence>
<dbReference type="GeneID" id="41587744"/>
<dbReference type="PROSITE" id="PS01240">
    <property type="entry name" value="PNP_MTAP_2"/>
    <property type="match status" value="1"/>
</dbReference>
<dbReference type="AlphaFoldDB" id="A0A1N5T2Q4"/>
<dbReference type="STRING" id="1673428.CPM_0414"/>
<evidence type="ECO:0000313" key="8">
    <source>
        <dbReference type="EMBL" id="SJK84298.1"/>
    </source>
</evidence>
<proteinExistence type="inferred from homology"/>
<dbReference type="InterPro" id="IPR035994">
    <property type="entry name" value="Nucleoside_phosphorylase_sf"/>
</dbReference>
<feature type="domain" description="Nucleoside phosphorylase" evidence="6">
    <location>
        <begin position="2"/>
        <end position="235"/>
    </location>
</feature>
<comment type="caution">
    <text evidence="5">Lacks conserved residue(s) required for the propagation of feature annotation.</text>
</comment>
<sequence length="254" mass="28505">MIGIIGGSGLYNLITIEESKMIDTPFGIPSAEIEIGDFNGKKVAFLPRHGKKHNIPPHMVNYRANIWALHSIGCDEILGINAVGSLKEELKPGDVVIPDQYIDFTKNRKLTFYDGPEVIHISSADPFCPRINKELSSVSKKHGDTHDQGTYVVIEGPRFSTRAESKMFRQFGDIIGMTLVPEINLADELGMCYSLIANVTDYDVWSDKPVEASEVIKILKENEEKTQKIIADFLKIHSEQRTCECKNRLENARL</sequence>
<dbReference type="UniPathway" id="UPA00904">
    <property type="reaction ID" value="UER00873"/>
</dbReference>